<dbReference type="EMBL" id="MCGH01000002">
    <property type="protein sequence ID" value="ODM07070.1"/>
    <property type="molecule type" value="Genomic_DNA"/>
</dbReference>
<reference evidence="1 2" key="1">
    <citation type="submission" date="2016-07" db="EMBL/GenBank/DDBJ databases">
        <title>Characterization of isolates of Eisenbergiella tayi derived from blood cultures, using whole genome sequencing.</title>
        <authorList>
            <person name="Burdz T."/>
            <person name="Wiebe D."/>
            <person name="Huynh C."/>
            <person name="Bernard K."/>
        </authorList>
    </citation>
    <scope>NUCLEOTIDE SEQUENCE [LARGE SCALE GENOMIC DNA]</scope>
    <source>
        <strain evidence="1 2">NML 110608</strain>
    </source>
</reference>
<gene>
    <name evidence="1" type="ORF">BEI61_02960</name>
</gene>
<evidence type="ECO:0000313" key="1">
    <source>
        <dbReference type="EMBL" id="ODM07070.1"/>
    </source>
</evidence>
<protein>
    <recommendedName>
        <fullName evidence="3">MerR family transcriptional regulator</fullName>
    </recommendedName>
</protein>
<accession>A0A1E3AEA3</accession>
<name>A0A1E3AEA3_9FIRM</name>
<proteinExistence type="predicted"/>
<dbReference type="AlphaFoldDB" id="A0A1E3AEA3"/>
<organism evidence="1 2">
    <name type="scientific">Eisenbergiella tayi</name>
    <dbReference type="NCBI Taxonomy" id="1432052"/>
    <lineage>
        <taxon>Bacteria</taxon>
        <taxon>Bacillati</taxon>
        <taxon>Bacillota</taxon>
        <taxon>Clostridia</taxon>
        <taxon>Lachnospirales</taxon>
        <taxon>Lachnospiraceae</taxon>
        <taxon>Eisenbergiella</taxon>
    </lineage>
</organism>
<dbReference type="Proteomes" id="UP000094067">
    <property type="component" value="Unassembled WGS sequence"/>
</dbReference>
<evidence type="ECO:0000313" key="2">
    <source>
        <dbReference type="Proteomes" id="UP000094067"/>
    </source>
</evidence>
<evidence type="ECO:0008006" key="3">
    <source>
        <dbReference type="Google" id="ProtNLM"/>
    </source>
</evidence>
<dbReference type="PATRIC" id="fig|1432052.4.peg.3299"/>
<comment type="caution">
    <text evidence="1">The sequence shown here is derived from an EMBL/GenBank/DDBJ whole genome shotgun (WGS) entry which is preliminary data.</text>
</comment>
<sequence>MMIPDYRDAIVQNLKDAGCSAGIIENFLRYFDENQKEKQLELLEIHRNQLLTQIHKEEKKISCLDYLIYQIKK</sequence>